<dbReference type="InterPro" id="IPR034333">
    <property type="entry name" value="GST_Zeta_N"/>
</dbReference>
<evidence type="ECO:0000313" key="4">
    <source>
        <dbReference type="EMBL" id="RLJ68126.1"/>
    </source>
</evidence>
<dbReference type="InterPro" id="IPR036282">
    <property type="entry name" value="Glutathione-S-Trfase_C_sf"/>
</dbReference>
<dbReference type="NCBIfam" id="TIGR01262">
    <property type="entry name" value="maiA"/>
    <property type="match status" value="1"/>
</dbReference>
<dbReference type="PANTHER" id="PTHR42673:SF4">
    <property type="entry name" value="MALEYLACETOACETATE ISOMERASE"/>
    <property type="match status" value="1"/>
</dbReference>
<proteinExistence type="inferred from homology"/>
<dbReference type="GO" id="GO:0006749">
    <property type="term" value="P:glutathione metabolic process"/>
    <property type="evidence" value="ECO:0007669"/>
    <property type="project" value="TreeGrafter"/>
</dbReference>
<comment type="caution">
    <text evidence="4">The sequence shown here is derived from an EMBL/GenBank/DDBJ whole genome shotgun (WGS) entry which is preliminary data.</text>
</comment>
<evidence type="ECO:0000259" key="3">
    <source>
        <dbReference type="PROSITE" id="PS50405"/>
    </source>
</evidence>
<keyword evidence="4" id="KW-0413">Isomerase</keyword>
<dbReference type="EMBL" id="RCCI01000004">
    <property type="protein sequence ID" value="RLJ68126.1"/>
    <property type="molecule type" value="Genomic_DNA"/>
</dbReference>
<keyword evidence="5" id="KW-1185">Reference proteome</keyword>
<dbReference type="InterPro" id="IPR036249">
    <property type="entry name" value="Thioredoxin-like_sf"/>
</dbReference>
<dbReference type="Proteomes" id="UP000268908">
    <property type="component" value="Unassembled WGS sequence"/>
</dbReference>
<feature type="domain" description="GST N-terminal" evidence="2">
    <location>
        <begin position="1"/>
        <end position="82"/>
    </location>
</feature>
<dbReference type="Gene3D" id="1.20.1050.10">
    <property type="match status" value="1"/>
</dbReference>
<name>A0A497XLI6_9PROT</name>
<dbReference type="FunFam" id="1.20.1050.10:FF:000010">
    <property type="entry name" value="Maleylacetoacetate isomerase isoform 1"/>
    <property type="match status" value="1"/>
</dbReference>
<evidence type="ECO:0000313" key="5">
    <source>
        <dbReference type="Proteomes" id="UP000268908"/>
    </source>
</evidence>
<dbReference type="CDD" id="cd03191">
    <property type="entry name" value="GST_C_Zeta"/>
    <property type="match status" value="1"/>
</dbReference>
<dbReference type="GO" id="GO:0004364">
    <property type="term" value="F:glutathione transferase activity"/>
    <property type="evidence" value="ECO:0007669"/>
    <property type="project" value="TreeGrafter"/>
</dbReference>
<dbReference type="GO" id="GO:0006559">
    <property type="term" value="P:L-phenylalanine catabolic process"/>
    <property type="evidence" value="ECO:0007669"/>
    <property type="project" value="TreeGrafter"/>
</dbReference>
<dbReference type="SFLD" id="SFLDS00019">
    <property type="entry name" value="Glutathione_Transferase_(cytos"/>
    <property type="match status" value="1"/>
</dbReference>
<dbReference type="PANTHER" id="PTHR42673">
    <property type="entry name" value="MALEYLACETOACETATE ISOMERASE"/>
    <property type="match status" value="1"/>
</dbReference>
<evidence type="ECO:0000259" key="2">
    <source>
        <dbReference type="PROSITE" id="PS50404"/>
    </source>
</evidence>
<feature type="domain" description="GST C-terminal" evidence="3">
    <location>
        <begin position="87"/>
        <end position="214"/>
    </location>
</feature>
<dbReference type="AlphaFoldDB" id="A0A497XLI6"/>
<gene>
    <name evidence="4" type="ORF">DFR35_0680</name>
</gene>
<dbReference type="SUPFAM" id="SSF47616">
    <property type="entry name" value="GST C-terminal domain-like"/>
    <property type="match status" value="1"/>
</dbReference>
<dbReference type="OrthoDB" id="509852at2"/>
<dbReference type="SFLD" id="SFLDG00358">
    <property type="entry name" value="Main_(cytGST)"/>
    <property type="match status" value="1"/>
</dbReference>
<comment type="similarity">
    <text evidence="1">Belongs to the GST superfamily. Zeta family.</text>
</comment>
<evidence type="ECO:0000256" key="1">
    <source>
        <dbReference type="ARBA" id="ARBA00010007"/>
    </source>
</evidence>
<protein>
    <submittedName>
        <fullName evidence="4">Maleylacetoacetate isomerase</fullName>
    </submittedName>
</protein>
<dbReference type="CDD" id="cd03042">
    <property type="entry name" value="GST_N_Zeta"/>
    <property type="match status" value="1"/>
</dbReference>
<dbReference type="InterPro" id="IPR005955">
    <property type="entry name" value="GST_Zeta"/>
</dbReference>
<dbReference type="Gene3D" id="3.40.30.10">
    <property type="entry name" value="Glutaredoxin"/>
    <property type="match status" value="1"/>
</dbReference>
<dbReference type="SUPFAM" id="SSF52833">
    <property type="entry name" value="Thioredoxin-like"/>
    <property type="match status" value="1"/>
</dbReference>
<dbReference type="PROSITE" id="PS50405">
    <property type="entry name" value="GST_CTER"/>
    <property type="match status" value="1"/>
</dbReference>
<accession>A0A497XLI6</accession>
<dbReference type="Pfam" id="PF13417">
    <property type="entry name" value="GST_N_3"/>
    <property type="match status" value="1"/>
</dbReference>
<dbReference type="InterPro" id="IPR034330">
    <property type="entry name" value="GST_Zeta_C"/>
</dbReference>
<organism evidence="4 5">
    <name type="scientific">Sulfurisoma sediminicola</name>
    <dbReference type="NCBI Taxonomy" id="1381557"/>
    <lineage>
        <taxon>Bacteria</taxon>
        <taxon>Pseudomonadati</taxon>
        <taxon>Pseudomonadota</taxon>
        <taxon>Betaproteobacteria</taxon>
        <taxon>Nitrosomonadales</taxon>
        <taxon>Sterolibacteriaceae</taxon>
        <taxon>Sulfurisoma</taxon>
    </lineage>
</organism>
<sequence length="214" mass="23204">MKLHTFYRSTAAYRVRIAASLKGIPLGCAYVHLVKDGGQHNQPAYRAVNPTGGVPSLEVDGDVITQSLAILEYLDELYPEPPLLPKAPLARAHAREIALHVVADLHPLNTPRVLKRLGEQFGANDEAKNEWVRIGISEGFAGIEALLRRLHSNGHYCLGDAVTLADVCLVPQVFNAHRFGVDLASFPLIASIERNCLMLPAFAAAQPSAQADAE</sequence>
<dbReference type="InterPro" id="IPR010987">
    <property type="entry name" value="Glutathione-S-Trfase_C-like"/>
</dbReference>
<dbReference type="GO" id="GO:0016034">
    <property type="term" value="F:maleylacetoacetate isomerase activity"/>
    <property type="evidence" value="ECO:0007669"/>
    <property type="project" value="TreeGrafter"/>
</dbReference>
<dbReference type="GO" id="GO:0005737">
    <property type="term" value="C:cytoplasm"/>
    <property type="evidence" value="ECO:0007669"/>
    <property type="project" value="InterPro"/>
</dbReference>
<dbReference type="PROSITE" id="PS50404">
    <property type="entry name" value="GST_NTER"/>
    <property type="match status" value="1"/>
</dbReference>
<reference evidence="4 5" key="1">
    <citation type="submission" date="2018-10" db="EMBL/GenBank/DDBJ databases">
        <title>Genomic Encyclopedia of Type Strains, Phase IV (KMG-IV): sequencing the most valuable type-strain genomes for metagenomic binning, comparative biology and taxonomic classification.</title>
        <authorList>
            <person name="Goeker M."/>
        </authorList>
    </citation>
    <scope>NUCLEOTIDE SEQUENCE [LARGE SCALE GENOMIC DNA]</scope>
    <source>
        <strain evidence="4 5">DSM 26916</strain>
    </source>
</reference>
<dbReference type="InterPro" id="IPR040079">
    <property type="entry name" value="Glutathione_S-Trfase"/>
</dbReference>
<dbReference type="RefSeq" id="WP_121240050.1">
    <property type="nucleotide sequence ID" value="NZ_BHVV01000001.1"/>
</dbReference>
<dbReference type="InterPro" id="IPR004045">
    <property type="entry name" value="Glutathione_S-Trfase_N"/>
</dbReference>